<dbReference type="AlphaFoldDB" id="A0A7G1HTG7"/>
<dbReference type="InterPro" id="IPR016161">
    <property type="entry name" value="Ald_DH/histidinol_DH"/>
</dbReference>
<evidence type="ECO:0000259" key="8">
    <source>
        <dbReference type="Pfam" id="PF00171"/>
    </source>
</evidence>
<gene>
    <name evidence="9" type="primary">aldH</name>
    <name evidence="9" type="ORF">Cop2CBH44_00670</name>
</gene>
<feature type="active site" evidence="5 6">
    <location>
        <position position="209"/>
    </location>
</feature>
<keyword evidence="2 4" id="KW-0560">Oxidoreductase</keyword>
<accession>A0A7G1HTG7</accession>
<evidence type="ECO:0000256" key="2">
    <source>
        <dbReference type="ARBA" id="ARBA00023002"/>
    </source>
</evidence>
<sequence>MNYEELIKEQRAFFNNRTTGDISFRKQSLTALQKAIRKYEKELSEALRKDLGKAPFESYMTEIGFILSEIRHTLKHLDKWAAAKRCKTPLFLFGSTSHTRPEPYGIVLILSPWNYPVQLLLAPLVGAIAAGNCAILKPSPRTVHTNHILGKLISETFPPQYIAFLETDNRQTDNLLKQHFDYIFYTGGVAFGKRIMMAAAKNLTPVTLELGGKSPCIVDNDAHIQIAARRIVWGKYLNCGQTCVAPDYIFVHREVKDKLITALQAEIERQYGKAPQESPDYPRIISQDHFYNLLLLLKQGHIVAGGKYDDKDLYIAPTVISGILPENRIMSEEIFGPILPLLDFDDIDNVIDYVNNQEKPLALYYFGQNKKKARYVLQNTSSGGACINDVVTHVANTHLPFGGVGSSGTGAYHGKYSFDTFSHTRSIVQSTTRFNIGMKFAPYDGKLKWLKKIMK</sequence>
<evidence type="ECO:0000256" key="7">
    <source>
        <dbReference type="RuleBase" id="RU003345"/>
    </source>
</evidence>
<dbReference type="EMBL" id="AP023322">
    <property type="protein sequence ID" value="BCI61714.1"/>
    <property type="molecule type" value="Genomic_DNA"/>
</dbReference>
<protein>
    <recommendedName>
        <fullName evidence="4">Aldehyde dehydrogenase</fullName>
    </recommendedName>
</protein>
<dbReference type="PIRSF" id="PIRSF036492">
    <property type="entry name" value="ALDH"/>
    <property type="match status" value="1"/>
</dbReference>
<dbReference type="GO" id="GO:0005737">
    <property type="term" value="C:cytoplasm"/>
    <property type="evidence" value="ECO:0007669"/>
    <property type="project" value="TreeGrafter"/>
</dbReference>
<dbReference type="InterPro" id="IPR016162">
    <property type="entry name" value="Ald_DH_N"/>
</dbReference>
<dbReference type="Pfam" id="PF00171">
    <property type="entry name" value="Aldedh"/>
    <property type="match status" value="1"/>
</dbReference>
<evidence type="ECO:0000256" key="3">
    <source>
        <dbReference type="ARBA" id="ARBA00023027"/>
    </source>
</evidence>
<dbReference type="InterPro" id="IPR016163">
    <property type="entry name" value="Ald_DH_C"/>
</dbReference>
<dbReference type="RefSeq" id="WP_200755281.1">
    <property type="nucleotide sequence ID" value="NZ_AP023322.1"/>
</dbReference>
<reference evidence="10" key="1">
    <citation type="submission" date="2020-07" db="EMBL/GenBank/DDBJ databases">
        <title>Complete genome sequencing of Coprobacter sp. strain 2CBH44.</title>
        <authorList>
            <person name="Sakamoto M."/>
            <person name="Murakami T."/>
            <person name="Mori H."/>
        </authorList>
    </citation>
    <scope>NUCLEOTIDE SEQUENCE [LARGE SCALE GENOMIC DNA]</scope>
    <source>
        <strain evidence="10">2CBH44</strain>
    </source>
</reference>
<dbReference type="SUPFAM" id="SSF53720">
    <property type="entry name" value="ALDH-like"/>
    <property type="match status" value="1"/>
</dbReference>
<feature type="domain" description="Aldehyde dehydrogenase" evidence="8">
    <location>
        <begin position="7"/>
        <end position="427"/>
    </location>
</feature>
<feature type="active site" evidence="5">
    <location>
        <position position="243"/>
    </location>
</feature>
<dbReference type="PROSITE" id="PS00687">
    <property type="entry name" value="ALDEHYDE_DEHYDR_GLU"/>
    <property type="match status" value="1"/>
</dbReference>
<dbReference type="GO" id="GO:0006081">
    <property type="term" value="P:aldehyde metabolic process"/>
    <property type="evidence" value="ECO:0007669"/>
    <property type="project" value="InterPro"/>
</dbReference>
<comment type="similarity">
    <text evidence="1 4 7">Belongs to the aldehyde dehydrogenase family.</text>
</comment>
<dbReference type="Gene3D" id="3.40.309.10">
    <property type="entry name" value="Aldehyde Dehydrogenase, Chain A, domain 2"/>
    <property type="match status" value="1"/>
</dbReference>
<evidence type="ECO:0000256" key="1">
    <source>
        <dbReference type="ARBA" id="ARBA00009986"/>
    </source>
</evidence>
<dbReference type="InterPro" id="IPR029510">
    <property type="entry name" value="Ald_DH_CS_GLU"/>
</dbReference>
<dbReference type="PANTHER" id="PTHR43570">
    <property type="entry name" value="ALDEHYDE DEHYDROGENASE"/>
    <property type="match status" value="1"/>
</dbReference>
<evidence type="ECO:0000256" key="4">
    <source>
        <dbReference type="PIRNR" id="PIRNR036492"/>
    </source>
</evidence>
<keyword evidence="10" id="KW-1185">Reference proteome</keyword>
<evidence type="ECO:0000313" key="9">
    <source>
        <dbReference type="EMBL" id="BCI61714.1"/>
    </source>
</evidence>
<dbReference type="KEGG" id="copr:Cop2CBH44_00670"/>
<evidence type="ECO:0000256" key="6">
    <source>
        <dbReference type="PROSITE-ProRule" id="PRU10007"/>
    </source>
</evidence>
<dbReference type="InterPro" id="IPR016160">
    <property type="entry name" value="Ald_DH_CS_CYS"/>
</dbReference>
<dbReference type="CDD" id="cd07136">
    <property type="entry name" value="ALDH_YwdH-P39616"/>
    <property type="match status" value="1"/>
</dbReference>
<dbReference type="InterPro" id="IPR012394">
    <property type="entry name" value="Aldehyde_DH_NAD(P)"/>
</dbReference>
<dbReference type="FunFam" id="3.40.605.10:FF:000004">
    <property type="entry name" value="Aldehyde dehydrogenase"/>
    <property type="match status" value="1"/>
</dbReference>
<dbReference type="Proteomes" id="UP000594042">
    <property type="component" value="Chromosome"/>
</dbReference>
<keyword evidence="3" id="KW-0520">NAD</keyword>
<proteinExistence type="inferred from homology"/>
<evidence type="ECO:0000256" key="5">
    <source>
        <dbReference type="PIRSR" id="PIRSR036492-1"/>
    </source>
</evidence>
<name>A0A7G1HTG7_9BACT</name>
<dbReference type="GO" id="GO:0004029">
    <property type="term" value="F:aldehyde dehydrogenase (NAD+) activity"/>
    <property type="evidence" value="ECO:0007669"/>
    <property type="project" value="TreeGrafter"/>
</dbReference>
<dbReference type="Gene3D" id="3.40.605.10">
    <property type="entry name" value="Aldehyde Dehydrogenase, Chain A, domain 1"/>
    <property type="match status" value="1"/>
</dbReference>
<dbReference type="InterPro" id="IPR015590">
    <property type="entry name" value="Aldehyde_DH_dom"/>
</dbReference>
<dbReference type="PROSITE" id="PS00070">
    <property type="entry name" value="ALDEHYDE_DEHYDR_CYS"/>
    <property type="match status" value="1"/>
</dbReference>
<dbReference type="PANTHER" id="PTHR43570:SF16">
    <property type="entry name" value="ALDEHYDE DEHYDROGENASE TYPE III, ISOFORM Q"/>
    <property type="match status" value="1"/>
</dbReference>
<organism evidence="9 10">
    <name type="scientific">Coprobacter secundus subsp. similis</name>
    <dbReference type="NCBI Taxonomy" id="2751153"/>
    <lineage>
        <taxon>Bacteria</taxon>
        <taxon>Pseudomonadati</taxon>
        <taxon>Bacteroidota</taxon>
        <taxon>Bacteroidia</taxon>
        <taxon>Bacteroidales</taxon>
        <taxon>Barnesiellaceae</taxon>
        <taxon>Coprobacter</taxon>
    </lineage>
</organism>
<dbReference type="FunFam" id="3.40.309.10:FF:000003">
    <property type="entry name" value="Aldehyde dehydrogenase"/>
    <property type="match status" value="1"/>
</dbReference>
<evidence type="ECO:0000313" key="10">
    <source>
        <dbReference type="Proteomes" id="UP000594042"/>
    </source>
</evidence>